<dbReference type="InterPro" id="IPR040765">
    <property type="entry name" value="Tudor_1_RapA"/>
</dbReference>
<dbReference type="InterPro" id="IPR057342">
    <property type="entry name" value="DEXDc_RapA"/>
</dbReference>
<dbReference type="Gene3D" id="3.30.360.80">
    <property type="match status" value="1"/>
</dbReference>
<dbReference type="RefSeq" id="WP_121853499.1">
    <property type="nucleotide sequence ID" value="NZ_CP037952.1"/>
</dbReference>
<dbReference type="PROSITE" id="PS51194">
    <property type="entry name" value="HELICASE_CTER"/>
    <property type="match status" value="1"/>
</dbReference>
<keyword evidence="8 9" id="KW-0804">Transcription</keyword>
<feature type="domain" description="Helicase ATP-binding" evidence="10">
    <location>
        <begin position="163"/>
        <end position="332"/>
    </location>
</feature>
<evidence type="ECO:0000256" key="9">
    <source>
        <dbReference type="HAMAP-Rule" id="MF_01821"/>
    </source>
</evidence>
<dbReference type="Gene3D" id="2.30.30.930">
    <property type="match status" value="1"/>
</dbReference>
<evidence type="ECO:0000259" key="10">
    <source>
        <dbReference type="PROSITE" id="PS51192"/>
    </source>
</evidence>
<dbReference type="SMART" id="SM00487">
    <property type="entry name" value="DEXDc"/>
    <property type="match status" value="1"/>
</dbReference>
<evidence type="ECO:0000256" key="2">
    <source>
        <dbReference type="ARBA" id="ARBA00022801"/>
    </source>
</evidence>
<dbReference type="InterPro" id="IPR023949">
    <property type="entry name" value="Helicase_RapA"/>
</dbReference>
<keyword evidence="3 9" id="KW-0347">Helicase</keyword>
<dbReference type="Gene3D" id="2.30.30.140">
    <property type="match status" value="1"/>
</dbReference>
<keyword evidence="4 9" id="KW-0067">ATP-binding</keyword>
<name>A0A3A6TQ78_9GAMM</name>
<evidence type="ECO:0000259" key="11">
    <source>
        <dbReference type="PROSITE" id="PS51194"/>
    </source>
</evidence>
<dbReference type="InterPro" id="IPR038718">
    <property type="entry name" value="SNF2-like_sf"/>
</dbReference>
<organism evidence="12 13">
    <name type="scientific">Parashewanella spongiae</name>
    <dbReference type="NCBI Taxonomy" id="342950"/>
    <lineage>
        <taxon>Bacteria</taxon>
        <taxon>Pseudomonadati</taxon>
        <taxon>Pseudomonadota</taxon>
        <taxon>Gammaproteobacteria</taxon>
        <taxon>Alteromonadales</taxon>
        <taxon>Shewanellaceae</taxon>
        <taxon>Parashewanella</taxon>
    </lineage>
</organism>
<dbReference type="AlphaFoldDB" id="A0A3A6TQ78"/>
<dbReference type="HAMAP" id="MF_01821">
    <property type="entry name" value="Helicase_RapA"/>
    <property type="match status" value="1"/>
</dbReference>
<dbReference type="InterPro" id="IPR040766">
    <property type="entry name" value="Tudor_2_RapA"/>
</dbReference>
<evidence type="ECO:0000256" key="6">
    <source>
        <dbReference type="ARBA" id="ARBA00023125"/>
    </source>
</evidence>
<sequence length="985" mass="111294">MPFALGQRWISDTESDLGLGTVVQVEGRMVTVLFPATGDNRMFSREDAPLTRVIFNPGDVVESHEEWKLTISEVKEQGSIVAYVGTRSDTDEVVELRETLLNHNVRFNKPQDRLFAGQIDRLDRFGVRYRSQLLRHKLATSDILGLQGPRVGLIPHQQWIAHEVGQRFAPRVLLADEVGLGKTIEAGLIIHQQLLTGRAERILIIVPDSLRHQWLVEMLRRFNLKFSVFDEERCVEAYADNDNPFYTEQLVICSMDLLRQKKRLDQAVDADWDLMVVDEAHHLEWSEEAPSRAYRIVEALSDEIPGVLLLTATPDQLGHQSHFARLRLLDPDRFYDYDAFIKEEASYRDVALAADALISHQEFSNQQLSTEAINSLTELLSEKDISSSIKQIQADDIPDEVKQTAREEMLQELLDRHGTGRVLYRNSRASVKGFPKRIFNAYPHAMPEQYVTAARVNAMMSTSRPSTGIAQLELKVKQALSPEKIYQAFDSDNAAWWKFDPRVEWLIEFLKEHRREKVLIIASQAETALSLEEALRTREGIQATVFHEGMSIIERDKAGAYFAQEIAGAQALICSEIGSEGRNFQFASHLVLFDLPLNPDLLEQRIGRLDRIGQENDVQIHLPYLTNTAQEKLMAWYHQGLNAFELTCPSGHVLYKTFAAELLSLLTAADLNSEENTEVLSQLLSDTQDKYKALKQAMEQGRDKLLEINSHGGDKAKELVKRLAARDEDTDLISSVIRLWDIIGVDQEDNGENSIILKPTEHMLYPSYPGLPEDGITVTFDRETALSRDDIALITQEHPIVQTALDLVTSSETGTTSVAILKNKSLPAGTLFLELIYMADASAPKSSQLYRYLPPTPIRVLLDKNGNNLSEKVDYDSFDKQLSAVNRHIGSKLVNASQAIIHPLLPKAQAVAEVELQKLVDTAREEMTTQLTAELSRLEALKAINPNIREDELDYLRDQMQDLRGYIDDCPLQLDSIRLVLVSHA</sequence>
<evidence type="ECO:0000313" key="13">
    <source>
        <dbReference type="Proteomes" id="UP000273022"/>
    </source>
</evidence>
<dbReference type="InterPro" id="IPR014001">
    <property type="entry name" value="Helicase_ATP-bd"/>
</dbReference>
<dbReference type="EMBL" id="QYYH01000053">
    <property type="protein sequence ID" value="RJY15205.1"/>
    <property type="molecule type" value="Genomic_DNA"/>
</dbReference>
<proteinExistence type="inferred from homology"/>
<dbReference type="GO" id="GO:0016817">
    <property type="term" value="F:hydrolase activity, acting on acid anhydrides"/>
    <property type="evidence" value="ECO:0007669"/>
    <property type="project" value="InterPro"/>
</dbReference>
<gene>
    <name evidence="9 12" type="primary">rapA</name>
    <name evidence="12" type="ORF">D5R81_09995</name>
</gene>
<dbReference type="CDD" id="cd18011">
    <property type="entry name" value="DEXDc_RapA"/>
    <property type="match status" value="1"/>
</dbReference>
<dbReference type="Pfam" id="PF00176">
    <property type="entry name" value="SNF2-rel_dom"/>
    <property type="match status" value="1"/>
</dbReference>
<comment type="similarity">
    <text evidence="9">Belongs to the SNF2/RAD54 helicase family. RapA subfamily.</text>
</comment>
<evidence type="ECO:0000256" key="4">
    <source>
        <dbReference type="ARBA" id="ARBA00022840"/>
    </source>
</evidence>
<feature type="short sequence motif" description="DEAH box" evidence="9">
    <location>
        <begin position="278"/>
        <end position="281"/>
    </location>
</feature>
<dbReference type="PANTHER" id="PTHR45766">
    <property type="entry name" value="DNA ANNEALING HELICASE AND ENDONUCLEASE ZRANB3 FAMILY MEMBER"/>
    <property type="match status" value="1"/>
</dbReference>
<dbReference type="GO" id="GO:0005524">
    <property type="term" value="F:ATP binding"/>
    <property type="evidence" value="ECO:0007669"/>
    <property type="project" value="UniProtKB-UniRule"/>
</dbReference>
<dbReference type="SUPFAM" id="SSF52540">
    <property type="entry name" value="P-loop containing nucleoside triphosphate hydrolases"/>
    <property type="match status" value="2"/>
</dbReference>
<dbReference type="CDD" id="cd18793">
    <property type="entry name" value="SF2_C_SNF"/>
    <property type="match status" value="1"/>
</dbReference>
<dbReference type="Pfam" id="PF18339">
    <property type="entry name" value="Tudor_1_RapA"/>
    <property type="match status" value="1"/>
</dbReference>
<dbReference type="InterPro" id="IPR000330">
    <property type="entry name" value="SNF2_N"/>
</dbReference>
<accession>A0A3A6TQ78</accession>
<dbReference type="GO" id="GO:0004386">
    <property type="term" value="F:helicase activity"/>
    <property type="evidence" value="ECO:0007669"/>
    <property type="project" value="UniProtKB-UniRule"/>
</dbReference>
<evidence type="ECO:0000256" key="3">
    <source>
        <dbReference type="ARBA" id="ARBA00022806"/>
    </source>
</evidence>
<dbReference type="Gene3D" id="6.10.140.1500">
    <property type="match status" value="1"/>
</dbReference>
<comment type="caution">
    <text evidence="12">The sequence shown here is derived from an EMBL/GenBank/DDBJ whole genome shotgun (WGS) entry which is preliminary data.</text>
</comment>
<dbReference type="Proteomes" id="UP000273022">
    <property type="component" value="Unassembled WGS sequence"/>
</dbReference>
<evidence type="ECO:0000256" key="1">
    <source>
        <dbReference type="ARBA" id="ARBA00022741"/>
    </source>
</evidence>
<dbReference type="InterPro" id="IPR049730">
    <property type="entry name" value="SNF2/RAD54-like_C"/>
</dbReference>
<dbReference type="EC" id="3.6.4.-" evidence="9"/>
<dbReference type="PANTHER" id="PTHR45766:SF6">
    <property type="entry name" value="SWI_SNF-RELATED MATRIX-ASSOCIATED ACTIN-DEPENDENT REGULATOR OF CHROMATIN SUBFAMILY A-LIKE PROTEIN 1"/>
    <property type="match status" value="1"/>
</dbReference>
<evidence type="ECO:0000256" key="7">
    <source>
        <dbReference type="ARBA" id="ARBA00023159"/>
    </source>
</evidence>
<keyword evidence="2 9" id="KW-0378">Hydrolase</keyword>
<dbReference type="InterPro" id="IPR001650">
    <property type="entry name" value="Helicase_C-like"/>
</dbReference>
<dbReference type="Pfam" id="PF12137">
    <property type="entry name" value="RapA_C"/>
    <property type="match status" value="1"/>
</dbReference>
<feature type="binding site" evidence="9">
    <location>
        <begin position="176"/>
        <end position="183"/>
    </location>
    <ligand>
        <name>ATP</name>
        <dbReference type="ChEBI" id="CHEBI:30616"/>
    </ligand>
</feature>
<dbReference type="Pfam" id="PF18337">
    <property type="entry name" value="Tudor_RapA"/>
    <property type="match status" value="1"/>
</dbReference>
<keyword evidence="5 9" id="KW-0805">Transcription regulation</keyword>
<protein>
    <recommendedName>
        <fullName evidence="9">RNA polymerase-associated protein RapA</fullName>
        <ecNumber evidence="9">3.6.4.-</ecNumber>
    </recommendedName>
    <alternativeName>
        <fullName evidence="9">ATP-dependent helicase HepA</fullName>
    </alternativeName>
</protein>
<dbReference type="PROSITE" id="PS51192">
    <property type="entry name" value="HELICASE_ATP_BIND_1"/>
    <property type="match status" value="1"/>
</dbReference>
<dbReference type="Gene3D" id="3.40.50.10810">
    <property type="entry name" value="Tandem AAA-ATPase domain"/>
    <property type="match status" value="1"/>
</dbReference>
<keyword evidence="6 9" id="KW-0238">DNA-binding</keyword>
<evidence type="ECO:0000256" key="8">
    <source>
        <dbReference type="ARBA" id="ARBA00023163"/>
    </source>
</evidence>
<dbReference type="NCBIfam" id="NF003426">
    <property type="entry name" value="PRK04914.1"/>
    <property type="match status" value="1"/>
</dbReference>
<dbReference type="GO" id="GO:0003677">
    <property type="term" value="F:DNA binding"/>
    <property type="evidence" value="ECO:0007669"/>
    <property type="project" value="UniProtKB-KW"/>
</dbReference>
<dbReference type="SMART" id="SM00490">
    <property type="entry name" value="HELICc"/>
    <property type="match status" value="1"/>
</dbReference>
<dbReference type="GO" id="GO:0006355">
    <property type="term" value="P:regulation of DNA-templated transcription"/>
    <property type="evidence" value="ECO:0007669"/>
    <property type="project" value="UniProtKB-UniRule"/>
</dbReference>
<comment type="subunit">
    <text evidence="9">Interacts with the RNAP. Has a higher affinity for the core RNAP than for the holoenzyme. Its ATPase activity is stimulated by binding to RNAP.</text>
</comment>
<dbReference type="InterPro" id="IPR022737">
    <property type="entry name" value="RapA_C"/>
</dbReference>
<reference evidence="12 13" key="1">
    <citation type="submission" date="2018-09" db="EMBL/GenBank/DDBJ databases">
        <title>Phylogeny of the Shewanellaceae, and recommendation for two new genera, Pseudoshewanella and Parashewanella.</title>
        <authorList>
            <person name="Wang G."/>
        </authorList>
    </citation>
    <scope>NUCLEOTIDE SEQUENCE [LARGE SCALE GENOMIC DNA]</scope>
    <source>
        <strain evidence="12 13">KCTC 22492</strain>
    </source>
</reference>
<keyword evidence="13" id="KW-1185">Reference proteome</keyword>
<dbReference type="Gene3D" id="3.40.50.300">
    <property type="entry name" value="P-loop containing nucleotide triphosphate hydrolases"/>
    <property type="match status" value="1"/>
</dbReference>
<dbReference type="Pfam" id="PF00271">
    <property type="entry name" value="Helicase_C"/>
    <property type="match status" value="1"/>
</dbReference>
<keyword evidence="1 9" id="KW-0547">Nucleotide-binding</keyword>
<dbReference type="OrthoDB" id="9814088at2"/>
<dbReference type="InterPro" id="IPR027417">
    <property type="entry name" value="P-loop_NTPase"/>
</dbReference>
<comment type="function">
    <text evidence="9">Transcription regulator that activates transcription by stimulating RNA polymerase (RNAP) recycling in case of stress conditions such as supercoiled DNA or high salt concentrations. Probably acts by releasing the RNAP, when it is trapped or immobilized on tightly supercoiled DNA. Does not activate transcription on linear DNA. Probably not involved in DNA repair.</text>
</comment>
<evidence type="ECO:0000256" key="5">
    <source>
        <dbReference type="ARBA" id="ARBA00023015"/>
    </source>
</evidence>
<keyword evidence="7 9" id="KW-0010">Activator</keyword>
<feature type="domain" description="Helicase C-terminal" evidence="11">
    <location>
        <begin position="502"/>
        <end position="652"/>
    </location>
</feature>
<evidence type="ECO:0000313" key="12">
    <source>
        <dbReference type="EMBL" id="RJY15205.1"/>
    </source>
</evidence>
<dbReference type="Gene3D" id="6.10.140.2230">
    <property type="match status" value="1"/>
</dbReference>